<dbReference type="PANTHER" id="PTHR21411:SF0">
    <property type="entry name" value="REGULATORY PROTEIN ZESTE"/>
    <property type="match status" value="1"/>
</dbReference>
<evidence type="ECO:0000259" key="6">
    <source>
        <dbReference type="PROSITE" id="PS50090"/>
    </source>
</evidence>
<evidence type="ECO:0000256" key="2">
    <source>
        <dbReference type="ARBA" id="ARBA00016807"/>
    </source>
</evidence>
<evidence type="ECO:0000313" key="7">
    <source>
        <dbReference type="EMBL" id="CAF4937070.1"/>
    </source>
</evidence>
<dbReference type="PANTHER" id="PTHR21411">
    <property type="entry name" value="APONTIC"/>
    <property type="match status" value="1"/>
</dbReference>
<evidence type="ECO:0000313" key="8">
    <source>
        <dbReference type="Proteomes" id="UP000663880"/>
    </source>
</evidence>
<dbReference type="InterPro" id="IPR001005">
    <property type="entry name" value="SANT/Myb"/>
</dbReference>
<evidence type="ECO:0000256" key="3">
    <source>
        <dbReference type="ARBA" id="ARBA00023015"/>
    </source>
</evidence>
<evidence type="ECO:0000256" key="4">
    <source>
        <dbReference type="ARBA" id="ARBA00023163"/>
    </source>
</evidence>
<feature type="domain" description="Myb-like" evidence="6">
    <location>
        <begin position="4"/>
        <end position="77"/>
    </location>
</feature>
<sequence>MSDDKRIRSPNWLSSEKELLLSLVQSYFNIIENKKTDGVTIKSKLAQWKIIADQYNRRTSHCFRTAENLKAQWESLKKVARKDAANNRRHMIQTGSEDPLYIPLKKEDPFLQRILCLISTSAGLGNMIEKQKSNRDTRISRRPIHTNTSSLELLRKKKIEAIELQKKLAVEEMERKKVLHDLDTQIKKQILRQEKIKTNLLLIKRRRLLACRNTK</sequence>
<comment type="function">
    <text evidence="5">Involved in transvection phenomena (= synapsis-dependent gene expression), where the synaptic pairing of chromosomes carrying genes with which zeste interacts influences the expression of these genes. Zeste binds to DNA and stimulates transcription from a nearby promoter.</text>
</comment>
<keyword evidence="3" id="KW-0805">Transcription regulation</keyword>
<organism evidence="7 8">
    <name type="scientific">Pieris macdunnoughi</name>
    <dbReference type="NCBI Taxonomy" id="345717"/>
    <lineage>
        <taxon>Eukaryota</taxon>
        <taxon>Metazoa</taxon>
        <taxon>Ecdysozoa</taxon>
        <taxon>Arthropoda</taxon>
        <taxon>Hexapoda</taxon>
        <taxon>Insecta</taxon>
        <taxon>Pterygota</taxon>
        <taxon>Neoptera</taxon>
        <taxon>Endopterygota</taxon>
        <taxon>Lepidoptera</taxon>
        <taxon>Glossata</taxon>
        <taxon>Ditrysia</taxon>
        <taxon>Papilionoidea</taxon>
        <taxon>Pieridae</taxon>
        <taxon>Pierinae</taxon>
        <taxon>Pieris</taxon>
    </lineage>
</organism>
<keyword evidence="8" id="KW-1185">Reference proteome</keyword>
<dbReference type="AlphaFoldDB" id="A0A821X6S4"/>
<name>A0A821X6S4_9NEOP</name>
<evidence type="ECO:0000256" key="1">
    <source>
        <dbReference type="ARBA" id="ARBA00011764"/>
    </source>
</evidence>
<keyword evidence="4" id="KW-0804">Transcription</keyword>
<protein>
    <recommendedName>
        <fullName evidence="2">Regulatory protein zeste</fullName>
    </recommendedName>
</protein>
<dbReference type="InterPro" id="IPR028002">
    <property type="entry name" value="Myb_DNA-bind_5"/>
</dbReference>
<dbReference type="OrthoDB" id="3066195at2759"/>
<dbReference type="PROSITE" id="PS50090">
    <property type="entry name" value="MYB_LIKE"/>
    <property type="match status" value="1"/>
</dbReference>
<gene>
    <name evidence="7" type="ORF">PMACD_LOCUS14364</name>
</gene>
<dbReference type="EMBL" id="CAJOBZ010000064">
    <property type="protein sequence ID" value="CAF4937070.1"/>
    <property type="molecule type" value="Genomic_DNA"/>
</dbReference>
<reference evidence="7" key="1">
    <citation type="submission" date="2021-02" db="EMBL/GenBank/DDBJ databases">
        <authorList>
            <person name="Steward A R."/>
        </authorList>
    </citation>
    <scope>NUCLEOTIDE SEQUENCE</scope>
</reference>
<dbReference type="Proteomes" id="UP000663880">
    <property type="component" value="Unassembled WGS sequence"/>
</dbReference>
<evidence type="ECO:0000256" key="5">
    <source>
        <dbReference type="ARBA" id="ARBA00025466"/>
    </source>
</evidence>
<accession>A0A821X6S4</accession>
<comment type="caution">
    <text evidence="7">The sequence shown here is derived from an EMBL/GenBank/DDBJ whole genome shotgun (WGS) entry which is preliminary data.</text>
</comment>
<dbReference type="Pfam" id="PF13873">
    <property type="entry name" value="Myb_DNA-bind_5"/>
    <property type="match status" value="1"/>
</dbReference>
<comment type="subunit">
    <text evidence="1">Self-associates forming complexes of several hundred monomers.</text>
</comment>
<proteinExistence type="predicted"/>